<organism evidence="2 3">
    <name type="scientific">Romanomermis culicivorax</name>
    <name type="common">Nematode worm</name>
    <dbReference type="NCBI Taxonomy" id="13658"/>
    <lineage>
        <taxon>Eukaryota</taxon>
        <taxon>Metazoa</taxon>
        <taxon>Ecdysozoa</taxon>
        <taxon>Nematoda</taxon>
        <taxon>Enoplea</taxon>
        <taxon>Dorylaimia</taxon>
        <taxon>Mermithida</taxon>
        <taxon>Mermithoidea</taxon>
        <taxon>Mermithidae</taxon>
        <taxon>Romanomermis</taxon>
    </lineage>
</organism>
<dbReference type="WBParaSite" id="nRc.2.0.1.t12731-RA">
    <property type="protein sequence ID" value="nRc.2.0.1.t12731-RA"/>
    <property type="gene ID" value="nRc.2.0.1.g12731"/>
</dbReference>
<feature type="transmembrane region" description="Helical" evidence="1">
    <location>
        <begin position="95"/>
        <end position="116"/>
    </location>
</feature>
<evidence type="ECO:0000256" key="1">
    <source>
        <dbReference type="SAM" id="Phobius"/>
    </source>
</evidence>
<evidence type="ECO:0000313" key="3">
    <source>
        <dbReference type="WBParaSite" id="nRc.2.0.1.t12731-RA"/>
    </source>
</evidence>
<proteinExistence type="predicted"/>
<keyword evidence="1" id="KW-1133">Transmembrane helix</keyword>
<protein>
    <submittedName>
        <fullName evidence="3">Uncharacterized protein</fullName>
    </submittedName>
</protein>
<keyword evidence="1" id="KW-0472">Membrane</keyword>
<reference evidence="3" key="1">
    <citation type="submission" date="2022-11" db="UniProtKB">
        <authorList>
            <consortium name="WormBaseParasite"/>
        </authorList>
    </citation>
    <scope>IDENTIFICATION</scope>
</reference>
<keyword evidence="2" id="KW-1185">Reference proteome</keyword>
<feature type="transmembrane region" description="Helical" evidence="1">
    <location>
        <begin position="154"/>
        <end position="173"/>
    </location>
</feature>
<sequence length="260" mass="28516">MGQLEGYTWLTISLISSNICFRLGQIILPLFFDSLVALIYGFIISAIIGNYIDSREISEEFRKVSVHAFPNVTAQKKHVYYLYLRITKKEDVSKLNTSNGIALLGCAVDGLIAGGIHPNSTLTFFVPPGVLFTSNVLFASLFYNRLFARCSRPIFIAATLSPGIAVCIAYVYIVKNVQECLKVTLLIVVAIIDYQMNLGRLIEGSILTPSDRTFSYSLYSSSYPLFTSTKVASVLKDSGSATATLTRQASQTSLNALSDT</sequence>
<evidence type="ECO:0000313" key="2">
    <source>
        <dbReference type="Proteomes" id="UP000887565"/>
    </source>
</evidence>
<name>A0A915IEW3_ROMCU</name>
<accession>A0A915IEW3</accession>
<feature type="transmembrane region" description="Helical" evidence="1">
    <location>
        <begin position="122"/>
        <end position="142"/>
    </location>
</feature>
<keyword evidence="1" id="KW-0812">Transmembrane</keyword>
<dbReference type="Proteomes" id="UP000887565">
    <property type="component" value="Unplaced"/>
</dbReference>
<feature type="transmembrane region" description="Helical" evidence="1">
    <location>
        <begin position="34"/>
        <end position="52"/>
    </location>
</feature>
<dbReference type="AlphaFoldDB" id="A0A915IEW3"/>